<dbReference type="EMBL" id="BAAAPU010000004">
    <property type="protein sequence ID" value="GAA1974283.1"/>
    <property type="molecule type" value="Genomic_DNA"/>
</dbReference>
<keyword evidence="10" id="KW-1133">Transmembrane helix</keyword>
<dbReference type="SUPFAM" id="SSF55874">
    <property type="entry name" value="ATPase domain of HSP90 chaperone/DNA topoisomerase II/histidine kinase"/>
    <property type="match status" value="1"/>
</dbReference>
<dbReference type="Gene3D" id="3.30.565.10">
    <property type="entry name" value="Histidine kinase-like ATPase, C-terminal domain"/>
    <property type="match status" value="1"/>
</dbReference>
<dbReference type="RefSeq" id="WP_344059678.1">
    <property type="nucleotide sequence ID" value="NZ_BAAAPU010000004.1"/>
</dbReference>
<dbReference type="PANTHER" id="PTHR24421">
    <property type="entry name" value="NITRATE/NITRITE SENSOR PROTEIN NARX-RELATED"/>
    <property type="match status" value="1"/>
</dbReference>
<keyword evidence="8" id="KW-0902">Two-component regulatory system</keyword>
<evidence type="ECO:0000256" key="6">
    <source>
        <dbReference type="ARBA" id="ARBA00022777"/>
    </source>
</evidence>
<keyword evidence="4" id="KW-0808">Transferase</keyword>
<feature type="domain" description="Histidine kinase/HSP90-like ATPase" evidence="11">
    <location>
        <begin position="274"/>
        <end position="361"/>
    </location>
</feature>
<evidence type="ECO:0000256" key="3">
    <source>
        <dbReference type="ARBA" id="ARBA00022553"/>
    </source>
</evidence>
<feature type="transmembrane region" description="Helical" evidence="10">
    <location>
        <begin position="81"/>
        <end position="106"/>
    </location>
</feature>
<evidence type="ECO:0000259" key="11">
    <source>
        <dbReference type="SMART" id="SM00387"/>
    </source>
</evidence>
<dbReference type="Pfam" id="PF07730">
    <property type="entry name" value="HisKA_3"/>
    <property type="match status" value="1"/>
</dbReference>
<dbReference type="Gene3D" id="1.20.5.1930">
    <property type="match status" value="1"/>
</dbReference>
<protein>
    <recommendedName>
        <fullName evidence="2">histidine kinase</fullName>
        <ecNumber evidence="2">2.7.13.3</ecNumber>
    </recommendedName>
</protein>
<feature type="transmembrane region" description="Helical" evidence="10">
    <location>
        <begin position="56"/>
        <end position="75"/>
    </location>
</feature>
<keyword evidence="13" id="KW-1185">Reference proteome</keyword>
<gene>
    <name evidence="12" type="ORF">GCM10009817_13090</name>
</gene>
<comment type="catalytic activity">
    <reaction evidence="1">
        <text>ATP + protein L-histidine = ADP + protein N-phospho-L-histidine.</text>
        <dbReference type="EC" id="2.7.13.3"/>
    </reaction>
</comment>
<comment type="caution">
    <text evidence="12">The sequence shown here is derived from an EMBL/GenBank/DDBJ whole genome shotgun (WGS) entry which is preliminary data.</text>
</comment>
<organism evidence="12 13">
    <name type="scientific">Terrabacter lapilli</name>
    <dbReference type="NCBI Taxonomy" id="436231"/>
    <lineage>
        <taxon>Bacteria</taxon>
        <taxon>Bacillati</taxon>
        <taxon>Actinomycetota</taxon>
        <taxon>Actinomycetes</taxon>
        <taxon>Micrococcales</taxon>
        <taxon>Intrasporangiaceae</taxon>
        <taxon>Terrabacter</taxon>
    </lineage>
</organism>
<evidence type="ECO:0000256" key="9">
    <source>
        <dbReference type="SAM" id="Coils"/>
    </source>
</evidence>
<accession>A0ABN2RSS9</accession>
<evidence type="ECO:0000256" key="8">
    <source>
        <dbReference type="ARBA" id="ARBA00023012"/>
    </source>
</evidence>
<evidence type="ECO:0000256" key="5">
    <source>
        <dbReference type="ARBA" id="ARBA00022741"/>
    </source>
</evidence>
<sequence>MTRALTLLAVAALLVMLLEAAPSGQVMPAAVTGSGFVAWSVLGYRWALVRRRRARVTYLAVALVLGFLVFDVAGAGVGSTLLLVVVVVQAVMLLPLGWAVVVALLVPFVHLGMPMPDAVRQVVSTALACAFAFVLAALHLREQQARAELAEANAQLQLFSAQAQELATMRERTRVARDIHDGLGHHLTVVGMQVQAARAVLGRDLVRADALLLQAEDQARKALTSVRESVAALREPRAAETLQEQLRGLADESATLGLPAAVEVEGVERHLDPEVEVALYRAAQEGLTNVHKHASARGAVLRLAYRPGSVALEVRDDGSGLRREGGGFGLVGIRERAERLGGSLTIESSATGVVLRVEVPG</sequence>
<dbReference type="PANTHER" id="PTHR24421:SF10">
    <property type="entry name" value="NITRATE_NITRITE SENSOR PROTEIN NARQ"/>
    <property type="match status" value="1"/>
</dbReference>
<evidence type="ECO:0000313" key="13">
    <source>
        <dbReference type="Proteomes" id="UP001500013"/>
    </source>
</evidence>
<evidence type="ECO:0000256" key="7">
    <source>
        <dbReference type="ARBA" id="ARBA00022840"/>
    </source>
</evidence>
<keyword evidence="7" id="KW-0067">ATP-binding</keyword>
<dbReference type="InterPro" id="IPR050482">
    <property type="entry name" value="Sensor_HK_TwoCompSys"/>
</dbReference>
<reference evidence="12 13" key="1">
    <citation type="journal article" date="2019" name="Int. J. Syst. Evol. Microbiol.">
        <title>The Global Catalogue of Microorganisms (GCM) 10K type strain sequencing project: providing services to taxonomists for standard genome sequencing and annotation.</title>
        <authorList>
            <consortium name="The Broad Institute Genomics Platform"/>
            <consortium name="The Broad Institute Genome Sequencing Center for Infectious Disease"/>
            <person name="Wu L."/>
            <person name="Ma J."/>
        </authorList>
    </citation>
    <scope>NUCLEOTIDE SEQUENCE [LARGE SCALE GENOMIC DNA]</scope>
    <source>
        <strain evidence="12 13">JCM 15628</strain>
    </source>
</reference>
<feature type="transmembrane region" description="Helical" evidence="10">
    <location>
        <begin position="30"/>
        <end position="49"/>
    </location>
</feature>
<keyword evidence="5" id="KW-0547">Nucleotide-binding</keyword>
<keyword evidence="9" id="KW-0175">Coiled coil</keyword>
<evidence type="ECO:0000256" key="2">
    <source>
        <dbReference type="ARBA" id="ARBA00012438"/>
    </source>
</evidence>
<dbReference type="InterPro" id="IPR011712">
    <property type="entry name" value="Sig_transdc_His_kin_sub3_dim/P"/>
</dbReference>
<keyword evidence="6" id="KW-0418">Kinase</keyword>
<dbReference type="CDD" id="cd16917">
    <property type="entry name" value="HATPase_UhpB-NarQ-NarX-like"/>
    <property type="match status" value="1"/>
</dbReference>
<keyword evidence="10" id="KW-0812">Transmembrane</keyword>
<dbReference type="InterPro" id="IPR003594">
    <property type="entry name" value="HATPase_dom"/>
</dbReference>
<evidence type="ECO:0000313" key="12">
    <source>
        <dbReference type="EMBL" id="GAA1974283.1"/>
    </source>
</evidence>
<name>A0ABN2RSS9_9MICO</name>
<keyword evidence="10" id="KW-0472">Membrane</keyword>
<dbReference type="Proteomes" id="UP001500013">
    <property type="component" value="Unassembled WGS sequence"/>
</dbReference>
<feature type="transmembrane region" description="Helical" evidence="10">
    <location>
        <begin position="118"/>
        <end position="140"/>
    </location>
</feature>
<evidence type="ECO:0000256" key="1">
    <source>
        <dbReference type="ARBA" id="ARBA00000085"/>
    </source>
</evidence>
<evidence type="ECO:0000256" key="4">
    <source>
        <dbReference type="ARBA" id="ARBA00022679"/>
    </source>
</evidence>
<proteinExistence type="predicted"/>
<dbReference type="Pfam" id="PF02518">
    <property type="entry name" value="HATPase_c"/>
    <property type="match status" value="1"/>
</dbReference>
<dbReference type="SMART" id="SM00387">
    <property type="entry name" value="HATPase_c"/>
    <property type="match status" value="1"/>
</dbReference>
<dbReference type="EC" id="2.7.13.3" evidence="2"/>
<dbReference type="InterPro" id="IPR036890">
    <property type="entry name" value="HATPase_C_sf"/>
</dbReference>
<keyword evidence="3" id="KW-0597">Phosphoprotein</keyword>
<feature type="coiled-coil region" evidence="9">
    <location>
        <begin position="135"/>
        <end position="169"/>
    </location>
</feature>
<evidence type="ECO:0000256" key="10">
    <source>
        <dbReference type="SAM" id="Phobius"/>
    </source>
</evidence>